<dbReference type="Gene3D" id="1.25.40.10">
    <property type="entry name" value="Tetratricopeptide repeat domain"/>
    <property type="match status" value="1"/>
</dbReference>
<reference evidence="1 2" key="1">
    <citation type="journal article" date="2020" name="IScience">
        <title>Genome Sequencing of the Endangered Kingdonia uniflora (Circaeasteraceae, Ranunculales) Reveals Potential Mechanisms of Evolutionary Specialization.</title>
        <authorList>
            <person name="Sun Y."/>
            <person name="Deng T."/>
            <person name="Zhang A."/>
            <person name="Moore M.J."/>
            <person name="Landis J.B."/>
            <person name="Lin N."/>
            <person name="Zhang H."/>
            <person name="Zhang X."/>
            <person name="Huang J."/>
            <person name="Zhang X."/>
            <person name="Sun H."/>
            <person name="Wang H."/>
        </authorList>
    </citation>
    <scope>NUCLEOTIDE SEQUENCE [LARGE SCALE GENOMIC DNA]</scope>
    <source>
        <strain evidence="1">TB1705</strain>
        <tissue evidence="1">Leaf</tissue>
    </source>
</reference>
<dbReference type="AlphaFoldDB" id="A0A7J7MX80"/>
<gene>
    <name evidence="1" type="ORF">GIB67_032254</name>
</gene>
<dbReference type="PANTHER" id="PTHR42923">
    <property type="entry name" value="PROTOPORPHYRINOGEN OXIDASE"/>
    <property type="match status" value="1"/>
</dbReference>
<dbReference type="EMBL" id="JACGCM010001193">
    <property type="protein sequence ID" value="KAF6159483.1"/>
    <property type="molecule type" value="Genomic_DNA"/>
</dbReference>
<organism evidence="1 2">
    <name type="scientific">Kingdonia uniflora</name>
    <dbReference type="NCBI Taxonomy" id="39325"/>
    <lineage>
        <taxon>Eukaryota</taxon>
        <taxon>Viridiplantae</taxon>
        <taxon>Streptophyta</taxon>
        <taxon>Embryophyta</taxon>
        <taxon>Tracheophyta</taxon>
        <taxon>Spermatophyta</taxon>
        <taxon>Magnoliopsida</taxon>
        <taxon>Ranunculales</taxon>
        <taxon>Circaeasteraceae</taxon>
        <taxon>Kingdonia</taxon>
    </lineage>
</organism>
<comment type="caution">
    <text evidence="1">The sequence shown here is derived from an EMBL/GenBank/DDBJ whole genome shotgun (WGS) entry which is preliminary data.</text>
</comment>
<dbReference type="InterPro" id="IPR050464">
    <property type="entry name" value="Zeta_carotene_desat/Oxidored"/>
</dbReference>
<dbReference type="OrthoDB" id="5977668at2759"/>
<name>A0A7J7MX80_9MAGN</name>
<dbReference type="InterPro" id="IPR011990">
    <property type="entry name" value="TPR-like_helical_dom_sf"/>
</dbReference>
<dbReference type="GO" id="GO:0016491">
    <property type="term" value="F:oxidoreductase activity"/>
    <property type="evidence" value="ECO:0007669"/>
    <property type="project" value="TreeGrafter"/>
</dbReference>
<evidence type="ECO:0008006" key="3">
    <source>
        <dbReference type="Google" id="ProtNLM"/>
    </source>
</evidence>
<dbReference type="PANTHER" id="PTHR42923:SF17">
    <property type="entry name" value="AMINE OXIDASE DOMAIN-CONTAINING PROTEIN"/>
    <property type="match status" value="1"/>
</dbReference>
<evidence type="ECO:0000313" key="1">
    <source>
        <dbReference type="EMBL" id="KAF6159483.1"/>
    </source>
</evidence>
<keyword evidence="2" id="KW-1185">Reference proteome</keyword>
<dbReference type="Proteomes" id="UP000541444">
    <property type="component" value="Unassembled WGS sequence"/>
</dbReference>
<accession>A0A7J7MX80</accession>
<sequence>MLGNVGKTVEAEAVFEEMKEGGLKPRTRAYNALLKGYMDWQGQKLSADANHAGGLHCCIIHRWDNPLRTGYNFVEDETALVKTDDEATLDEGFVTPECDWCSSYRPWPYCCHIGSAITPFIYVACPNMMEFFDSLGVETEITDMPVAVSLYEGRSCEWGTRNGLSSLLKKNLLNPYFYQMIQEILKFKEEVIKFVEDLENNHDHIHSNETLEHFVKSHGYSELFQKAYLLPLCALIWSCPQEDVLSFSAFQLFLYFRFSKTISYCRIGSRVFQTLQSNCGVSILDFIPRVVEGTPHICLNHLNQTPSSPIALLNSESRKSYKRIILVCDVSTENNIKARILSYKSSSSAAAAGATKASEAADPAPASANRNSLPNPLDYCNVCANAWYLWMSASLTLLRANFIDSFITTDGVME</sequence>
<protein>
    <recommendedName>
        <fullName evidence="3">Pentatricopeptide repeat-containing protein</fullName>
    </recommendedName>
</protein>
<proteinExistence type="predicted"/>
<evidence type="ECO:0000313" key="2">
    <source>
        <dbReference type="Proteomes" id="UP000541444"/>
    </source>
</evidence>